<dbReference type="EC" id="1.5.5.2" evidence="18"/>
<evidence type="ECO:0000256" key="19">
    <source>
        <dbReference type="PIRSR" id="PIRSR000197-1"/>
    </source>
</evidence>
<dbReference type="NCBIfam" id="NF008869">
    <property type="entry name" value="PRK11904.1"/>
    <property type="match status" value="1"/>
</dbReference>
<dbReference type="FunFam" id="3.20.20.220:FF:000004">
    <property type="entry name" value="Bifunctional protein PutA"/>
    <property type="match status" value="1"/>
</dbReference>
<dbReference type="Gene3D" id="3.20.20.220">
    <property type="match status" value="1"/>
</dbReference>
<dbReference type="InterPro" id="IPR015590">
    <property type="entry name" value="Aldehyde_DH_dom"/>
</dbReference>
<evidence type="ECO:0000256" key="17">
    <source>
        <dbReference type="ARBA" id="ARBA00060911"/>
    </source>
</evidence>
<evidence type="ECO:0000256" key="10">
    <source>
        <dbReference type="ARBA" id="ARBA00023062"/>
    </source>
</evidence>
<dbReference type="Pfam" id="PF14850">
    <property type="entry name" value="Pro_dh-DNA_bdg"/>
    <property type="match status" value="1"/>
</dbReference>
<evidence type="ECO:0000256" key="15">
    <source>
        <dbReference type="ARBA" id="ARBA00048779"/>
    </source>
</evidence>
<accession>A0A1S8GN59</accession>
<dbReference type="GO" id="GO:0003677">
    <property type="term" value="F:DNA binding"/>
    <property type="evidence" value="ECO:0007669"/>
    <property type="project" value="UniProtKB-KW"/>
</dbReference>
<dbReference type="PANTHER" id="PTHR42862">
    <property type="entry name" value="DELTA-1-PYRROLINE-5-CARBOXYLATE DEHYDROGENASE 1, ISOFORM A-RELATED"/>
    <property type="match status" value="1"/>
</dbReference>
<evidence type="ECO:0000259" key="20">
    <source>
        <dbReference type="Pfam" id="PF00171"/>
    </source>
</evidence>
<comment type="function">
    <text evidence="18">Oxidizes proline to glutamate for use as a carbon and nitrogen source.</text>
</comment>
<dbReference type="EC" id="1.2.1.88" evidence="18"/>
<dbReference type="NCBIfam" id="TIGR01238">
    <property type="entry name" value="D1pyr5carbox3"/>
    <property type="match status" value="1"/>
</dbReference>
<evidence type="ECO:0000256" key="18">
    <source>
        <dbReference type="PIRNR" id="PIRNR000197"/>
    </source>
</evidence>
<dbReference type="InterPro" id="IPR024082">
    <property type="entry name" value="PRODH_PutA_dom_II"/>
</dbReference>
<dbReference type="RefSeq" id="WP_077397186.1">
    <property type="nucleotide sequence ID" value="NZ_JATM01000006.1"/>
</dbReference>
<dbReference type="InterPro" id="IPR005933">
    <property type="entry name" value="PutA_C"/>
</dbReference>
<dbReference type="STRING" id="1539051.AL01_09120"/>
<dbReference type="InterPro" id="IPR016161">
    <property type="entry name" value="Ald_DH/histidinol_DH"/>
</dbReference>
<dbReference type="Pfam" id="PF01619">
    <property type="entry name" value="Pro_dh"/>
    <property type="match status" value="1"/>
</dbReference>
<dbReference type="UniPathway" id="UPA00261">
    <property type="reaction ID" value="UER00373"/>
</dbReference>
<keyword evidence="4 18" id="KW-0678">Repressor</keyword>
<dbReference type="SUPFAM" id="SSF81935">
    <property type="entry name" value="N-terminal domain of bifunctional PutA protein"/>
    <property type="match status" value="1"/>
</dbReference>
<dbReference type="InterPro" id="IPR050485">
    <property type="entry name" value="Proline_metab_enzyme"/>
</dbReference>
<comment type="caution">
    <text evidence="24">The sequence shown here is derived from an EMBL/GenBank/DDBJ whole genome shotgun (WGS) entry which is preliminary data.</text>
</comment>
<evidence type="ECO:0000256" key="8">
    <source>
        <dbReference type="ARBA" id="ARBA00023015"/>
    </source>
</evidence>
<feature type="domain" description="Proline utilization A proline dehydrogenase N-terminal" evidence="23">
    <location>
        <begin position="15"/>
        <end position="62"/>
    </location>
</feature>
<evidence type="ECO:0000256" key="16">
    <source>
        <dbReference type="ARBA" id="ARBA00060889"/>
    </source>
</evidence>
<protein>
    <recommendedName>
        <fullName evidence="18">Bifunctional protein PutA</fullName>
    </recommendedName>
    <domain>
        <recommendedName>
            <fullName evidence="18">Proline dehydrogenase</fullName>
            <ecNumber evidence="18">1.5.5.2</ecNumber>
        </recommendedName>
        <alternativeName>
            <fullName evidence="18">Proline oxidase</fullName>
        </alternativeName>
    </domain>
    <domain>
        <recommendedName>
            <fullName evidence="18">Delta-1-pyrroline-5-carboxylate dehydrogenase</fullName>
            <shortName evidence="18">P5C dehydrogenase</shortName>
            <ecNumber evidence="18">1.2.1.88</ecNumber>
        </recommendedName>
        <alternativeName>
            <fullName evidence="18">L-glutamate gamma-semialdehyde dehydrogenase</fullName>
        </alternativeName>
    </domain>
</protein>
<keyword evidence="12 18" id="KW-0804">Transcription</keyword>
<comment type="catalytic activity">
    <reaction evidence="14 18">
        <text>L-glutamate 5-semialdehyde + NAD(+) + H2O = L-glutamate + NADH + 2 H(+)</text>
        <dbReference type="Rhea" id="RHEA:30235"/>
        <dbReference type="ChEBI" id="CHEBI:15377"/>
        <dbReference type="ChEBI" id="CHEBI:15378"/>
        <dbReference type="ChEBI" id="CHEBI:29985"/>
        <dbReference type="ChEBI" id="CHEBI:57540"/>
        <dbReference type="ChEBI" id="CHEBI:57945"/>
        <dbReference type="ChEBI" id="CHEBI:58066"/>
        <dbReference type="EC" id="1.2.1.88"/>
    </reaction>
</comment>
<dbReference type="InterPro" id="IPR024090">
    <property type="entry name" value="PRODH_PutA_dom_I"/>
</dbReference>
<comment type="pathway">
    <text evidence="3 18">Amino-acid degradation; L-proline degradation into L-glutamate; L-glutamate from L-proline: step 2/2.</text>
</comment>
<evidence type="ECO:0000256" key="5">
    <source>
        <dbReference type="ARBA" id="ARBA00022630"/>
    </source>
</evidence>
<dbReference type="PROSITE" id="PS00070">
    <property type="entry name" value="ALDEHYDE_DEHYDR_CYS"/>
    <property type="match status" value="1"/>
</dbReference>
<comment type="cofactor">
    <cofactor evidence="1 18">
        <name>FAD</name>
        <dbReference type="ChEBI" id="CHEBI:57692"/>
    </cofactor>
</comment>
<dbReference type="Proteomes" id="UP000200980">
    <property type="component" value="Unassembled WGS sequence"/>
</dbReference>
<reference evidence="24 25" key="1">
    <citation type="journal article" date="2016" name="PLoS ONE">
        <title>Whole-Genome Sequence Analysis of Bombella intestini LMG 28161T, a Novel Acetic Acid Bacterium Isolated from the Crop of a Red-Tailed Bumble Bee, Bombus lapidarius.</title>
        <authorList>
            <person name="Li L."/>
            <person name="Illeghems K."/>
            <person name="Van Kerrebroeck S."/>
            <person name="Borremans W."/>
            <person name="Cleenwerck I."/>
            <person name="Smagghe G."/>
            <person name="De Vuyst L."/>
            <person name="Vandamme P."/>
        </authorList>
    </citation>
    <scope>NUCLEOTIDE SEQUENCE [LARGE SCALE GENOMIC DNA]</scope>
    <source>
        <strain evidence="24 25">R-52487</strain>
    </source>
</reference>
<evidence type="ECO:0000259" key="22">
    <source>
        <dbReference type="Pfam" id="PF14850"/>
    </source>
</evidence>
<evidence type="ECO:0000259" key="21">
    <source>
        <dbReference type="Pfam" id="PF01619"/>
    </source>
</evidence>
<dbReference type="Gene3D" id="3.40.309.10">
    <property type="entry name" value="Aldehyde Dehydrogenase, Chain A, domain 2"/>
    <property type="match status" value="1"/>
</dbReference>
<dbReference type="GO" id="GO:0010133">
    <property type="term" value="P:L-proline catabolic process to L-glutamate"/>
    <property type="evidence" value="ECO:0007669"/>
    <property type="project" value="UniProtKB-UniRule"/>
</dbReference>
<evidence type="ECO:0000256" key="12">
    <source>
        <dbReference type="ARBA" id="ARBA00023163"/>
    </source>
</evidence>
<evidence type="ECO:0000256" key="9">
    <source>
        <dbReference type="ARBA" id="ARBA00023027"/>
    </source>
</evidence>
<dbReference type="Gene3D" id="1.20.5.550">
    <property type="entry name" value="Single Helix bin"/>
    <property type="match status" value="1"/>
</dbReference>
<dbReference type="Pfam" id="PF00171">
    <property type="entry name" value="Aldedh"/>
    <property type="match status" value="1"/>
</dbReference>
<sequence length="1211" mass="132118">MAYFARHFGSLPERSALRKAIAEKIRYPEQACVEALLPDAELKFDEERVAGRISLALARALRDHRKPGLVETLVQEFSLGSAEGVALMSMAEALLRTPDHETRDALIRDQVGVGDWLSHMGRESGLIINAASWGLDITSRLIAPQKRMSVIHNMLRKRGEPVVRKAVQFAMQMMGQQFVLGQTIEGALKDSSKRQAQGFTYSYDMLGEAALDRTDAERYQAAYHAALEAIGSRATGEAVYDRPGLSIKLSALHPRYERAKRERVLGELLPTVKALAVRAKHYNIGLNIDAEESERLDISLDILEALCRDPELANWDGIGFVVQAYGRRAATVLDYIIALGRETGHRLMVRLVKGAYWDTELKKAQIDGVPDFPVFTRKCHTDVSYIACARKLLGATDAVFPQFATHNARTVASIYAMAGTDFHEGQYEFQCLHGMGEALFERVVGPKNLDRPCRIYAPVGTYDTLLAYLVRRLLENGANSSFINLLGDPNISLEKLVEDPVQVTRSYSPVGAPHREIKKPLDMFEPERRNSKGMDLNDDFVLAHLGKELDTLPETYEATPLVPGLGEAERPVHPVTNPAERSDQVGQVTFAIPEDIPHAMNVAEEAFAGWAARSSDERGEILERAADLLEERYIAYMGLAVREAGKSYPNAVAEVREAIDFLRYYGGMVRREFSNKTHLPLGTVVCISPWNFPLAIFLGQVSAALAAGNTVLAKPAEETPLIAMEAVKLLHEAGVPKEVLQFLPGEGDVGAAMVADKRVAGVMFTGSTVVAQIIARQLAGRLGRNGQPVPLVAETGGLNAMVVDSSALPEQVVKDIVSSAFDSAGQRCSALRVLCVQDDAADRIISLLKGAMEELRIGIPAKLATDVGPVISEVARKGIVDHIEALRARNHPIFQAPTVEEETKGGTYVPPTLIEVNSIADVGGEIFGPVLHVLRYRREELEALITRSNAGGYGLTFGVHSRVPSRIEYLVDRVEAGNIYVNRNIVGAIVGVQPFGGHGLSGTGPKAGGPLALRRQLAHAPRTPLVKADAMPAMARSWLLWLGTDDRELSREVTPWMDHGLLDCRLELPSPVGESNTYTLEPRGRVLIVAETVRGLKRMISYAVSCGNEVVALAAPAVIKSLDTLPDVLRNVIQPADSLEDVGGCSLILTETINEGLWQIVSDHLKNPDAPVPLVYWADEETLQPEALLQEKLVSINTAAAGGNAELMTLS</sequence>
<feature type="domain" description="Aldehyde dehydrogenase" evidence="20">
    <location>
        <begin position="573"/>
        <end position="1013"/>
    </location>
</feature>
<dbReference type="PANTHER" id="PTHR42862:SF1">
    <property type="entry name" value="DELTA-1-PYRROLINE-5-CARBOXYLATE DEHYDROGENASE 2, ISOFORM A-RELATED"/>
    <property type="match status" value="1"/>
</dbReference>
<evidence type="ECO:0000313" key="24">
    <source>
        <dbReference type="EMBL" id="OOL17053.1"/>
    </source>
</evidence>
<dbReference type="InterPro" id="IPR029041">
    <property type="entry name" value="FAD-linked_oxidoreductase-like"/>
</dbReference>
<feature type="active site" evidence="19">
    <location>
        <position position="794"/>
    </location>
</feature>
<evidence type="ECO:0000256" key="2">
    <source>
        <dbReference type="ARBA" id="ARBA00004739"/>
    </source>
</evidence>
<dbReference type="InterPro" id="IPR025703">
    <property type="entry name" value="Bifunct_PutA"/>
</dbReference>
<proteinExistence type="inferred from homology"/>
<evidence type="ECO:0000256" key="4">
    <source>
        <dbReference type="ARBA" id="ARBA00022491"/>
    </source>
</evidence>
<keyword evidence="25" id="KW-1185">Reference proteome</keyword>
<dbReference type="Pfam" id="PF18327">
    <property type="entry name" value="PRODH"/>
    <property type="match status" value="1"/>
</dbReference>
<dbReference type="AlphaFoldDB" id="A0A1S8GN59"/>
<organism evidence="24 25">
    <name type="scientific">Bombella intestini</name>
    <dbReference type="NCBI Taxonomy" id="1539051"/>
    <lineage>
        <taxon>Bacteria</taxon>
        <taxon>Pseudomonadati</taxon>
        <taxon>Pseudomonadota</taxon>
        <taxon>Alphaproteobacteria</taxon>
        <taxon>Acetobacterales</taxon>
        <taxon>Acetobacteraceae</taxon>
        <taxon>Bombella</taxon>
    </lineage>
</organism>
<dbReference type="Gene3D" id="1.20.5.460">
    <property type="entry name" value="Single helix bin"/>
    <property type="match status" value="1"/>
</dbReference>
<evidence type="ECO:0000256" key="11">
    <source>
        <dbReference type="ARBA" id="ARBA00023125"/>
    </source>
</evidence>
<comment type="similarity">
    <text evidence="17 18">In the C-terminal section; belongs to the aldehyde dehydrogenase family.</text>
</comment>
<keyword evidence="11 18" id="KW-0238">DNA-binding</keyword>
<feature type="domain" description="Proline dehydrogenase" evidence="21">
    <location>
        <begin position="187"/>
        <end position="484"/>
    </location>
</feature>
<keyword evidence="5 18" id="KW-0285">Flavoprotein</keyword>
<evidence type="ECO:0000259" key="23">
    <source>
        <dbReference type="Pfam" id="PF18327"/>
    </source>
</evidence>
<dbReference type="InterPro" id="IPR024089">
    <property type="entry name" value="PRODH_PutA_dom_I/II"/>
</dbReference>
<keyword evidence="8 18" id="KW-0805">Transcription regulation</keyword>
<comment type="pathway">
    <text evidence="2 18">Amino-acid degradation; L-proline degradation into L-glutamate; L-glutamate from L-proline: step 1/2.</text>
</comment>
<keyword evidence="9 18" id="KW-0520">NAD</keyword>
<dbReference type="Gene3D" id="3.40.605.10">
    <property type="entry name" value="Aldehyde Dehydrogenase, Chain A, domain 1"/>
    <property type="match status" value="1"/>
</dbReference>
<dbReference type="GO" id="GO:0009898">
    <property type="term" value="C:cytoplasmic side of plasma membrane"/>
    <property type="evidence" value="ECO:0007669"/>
    <property type="project" value="TreeGrafter"/>
</dbReference>
<dbReference type="CDD" id="cd07125">
    <property type="entry name" value="ALDH_PutA-P5CDH"/>
    <property type="match status" value="1"/>
</dbReference>
<dbReference type="InterPro" id="IPR016162">
    <property type="entry name" value="Ald_DH_N"/>
</dbReference>
<evidence type="ECO:0000256" key="13">
    <source>
        <dbReference type="ARBA" id="ARBA00023268"/>
    </source>
</evidence>
<dbReference type="SUPFAM" id="SSF53720">
    <property type="entry name" value="ALDH-like"/>
    <property type="match status" value="1"/>
</dbReference>
<keyword evidence="6 18" id="KW-0274">FAD</keyword>
<evidence type="ECO:0000313" key="25">
    <source>
        <dbReference type="Proteomes" id="UP000200980"/>
    </source>
</evidence>
<keyword evidence="10 18" id="KW-0642">Proline metabolism</keyword>
<dbReference type="InterPro" id="IPR002872">
    <property type="entry name" value="Proline_DH_dom"/>
</dbReference>
<dbReference type="EMBL" id="JATM01000006">
    <property type="protein sequence ID" value="OOL17053.1"/>
    <property type="molecule type" value="Genomic_DNA"/>
</dbReference>
<keyword evidence="7 18" id="KW-0560">Oxidoreductase</keyword>
<feature type="domain" description="Proline dehydrogenase PutA" evidence="22">
    <location>
        <begin position="70"/>
        <end position="178"/>
    </location>
</feature>
<name>A0A1S8GN59_9PROT</name>
<dbReference type="InterPro" id="IPR041349">
    <property type="entry name" value="PRODH"/>
</dbReference>
<dbReference type="SUPFAM" id="SSF51730">
    <property type="entry name" value="FAD-linked oxidoreductase"/>
    <property type="match status" value="1"/>
</dbReference>
<evidence type="ECO:0000256" key="14">
    <source>
        <dbReference type="ARBA" id="ARBA00048142"/>
    </source>
</evidence>
<dbReference type="GO" id="GO:0003700">
    <property type="term" value="F:DNA-binding transcription factor activity"/>
    <property type="evidence" value="ECO:0007669"/>
    <property type="project" value="InterPro"/>
</dbReference>
<evidence type="ECO:0000256" key="7">
    <source>
        <dbReference type="ARBA" id="ARBA00023002"/>
    </source>
</evidence>
<dbReference type="GO" id="GO:0004657">
    <property type="term" value="F:proline dehydrogenase activity"/>
    <property type="evidence" value="ECO:0007669"/>
    <property type="project" value="UniProtKB-UniRule"/>
</dbReference>
<comment type="catalytic activity">
    <reaction evidence="15 18">
        <text>L-proline + a quinone = (S)-1-pyrroline-5-carboxylate + a quinol + H(+)</text>
        <dbReference type="Rhea" id="RHEA:23784"/>
        <dbReference type="ChEBI" id="CHEBI:15378"/>
        <dbReference type="ChEBI" id="CHEBI:17388"/>
        <dbReference type="ChEBI" id="CHEBI:24646"/>
        <dbReference type="ChEBI" id="CHEBI:60039"/>
        <dbReference type="ChEBI" id="CHEBI:132124"/>
        <dbReference type="EC" id="1.5.5.2"/>
    </reaction>
</comment>
<feature type="active site" evidence="19">
    <location>
        <position position="828"/>
    </location>
</feature>
<evidence type="ECO:0000256" key="3">
    <source>
        <dbReference type="ARBA" id="ARBA00004786"/>
    </source>
</evidence>
<dbReference type="InterPro" id="IPR016163">
    <property type="entry name" value="Ald_DH_C"/>
</dbReference>
<evidence type="ECO:0000256" key="1">
    <source>
        <dbReference type="ARBA" id="ARBA00001974"/>
    </source>
</evidence>
<comment type="similarity">
    <text evidence="16 18">In the N-terminal section; belongs to the proline dehydrogenase family.</text>
</comment>
<dbReference type="FunFam" id="3.40.309.10:FF:000005">
    <property type="entry name" value="1-pyrroline-5-carboxylate dehydrogenase 1"/>
    <property type="match status" value="1"/>
</dbReference>
<evidence type="ECO:0000256" key="6">
    <source>
        <dbReference type="ARBA" id="ARBA00022827"/>
    </source>
</evidence>
<dbReference type="InterPro" id="IPR016160">
    <property type="entry name" value="Ald_DH_CS_CYS"/>
</dbReference>
<gene>
    <name evidence="24" type="primary">putA</name>
    <name evidence="24" type="ORF">AL01_09120</name>
</gene>
<dbReference type="PIRSF" id="PIRSF000197">
    <property type="entry name" value="Bifunct_PutA"/>
    <property type="match status" value="1"/>
</dbReference>
<dbReference type="GO" id="GO:0003842">
    <property type="term" value="F:L-glutamate gamma-semialdehyde dehydrogenase activity"/>
    <property type="evidence" value="ECO:0007669"/>
    <property type="project" value="UniProtKB-UniRule"/>
</dbReference>
<dbReference type="OrthoDB" id="9812625at2"/>
<keyword evidence="13" id="KW-0511">Multifunctional enzyme</keyword>